<reference evidence="2 3" key="1">
    <citation type="submission" date="2017-01" db="EMBL/GenBank/DDBJ databases">
        <authorList>
            <consortium name="Urmite Genomes"/>
        </authorList>
    </citation>
    <scope>NUCLEOTIDE SEQUENCE [LARGE SCALE GENOMIC DNA]</scope>
    <source>
        <strain evidence="2 3">AB308</strain>
    </source>
</reference>
<accession>A0A2U3N860</accession>
<dbReference type="Gene3D" id="3.40.960.10">
    <property type="entry name" value="VSR Endonuclease"/>
    <property type="match status" value="1"/>
</dbReference>
<dbReference type="AlphaFoldDB" id="A0A2U3N860"/>
<protein>
    <recommendedName>
        <fullName evidence="1">DUF559 domain-containing protein</fullName>
    </recommendedName>
</protein>
<dbReference type="InterPro" id="IPR007569">
    <property type="entry name" value="DUF559"/>
</dbReference>
<keyword evidence="3" id="KW-1185">Reference proteome</keyword>
<evidence type="ECO:0000313" key="2">
    <source>
        <dbReference type="EMBL" id="SPM27692.1"/>
    </source>
</evidence>
<dbReference type="SUPFAM" id="SSF52980">
    <property type="entry name" value="Restriction endonuclease-like"/>
    <property type="match status" value="1"/>
</dbReference>
<evidence type="ECO:0000313" key="3">
    <source>
        <dbReference type="Proteomes" id="UP000241595"/>
    </source>
</evidence>
<dbReference type="EMBL" id="FTRV01000010">
    <property type="protein sequence ID" value="SPM27692.1"/>
    <property type="molecule type" value="Genomic_DNA"/>
</dbReference>
<feature type="domain" description="DUF559" evidence="1">
    <location>
        <begin position="5"/>
        <end position="50"/>
    </location>
</feature>
<proteinExistence type="predicted"/>
<gene>
    <name evidence="2" type="ORF">MTAB308_1173</name>
</gene>
<dbReference type="Pfam" id="PF04480">
    <property type="entry name" value="DUF559"/>
    <property type="match status" value="1"/>
</dbReference>
<evidence type="ECO:0000259" key="1">
    <source>
        <dbReference type="Pfam" id="PF04480"/>
    </source>
</evidence>
<dbReference type="STRING" id="1841859.GCA_900157385_01170"/>
<dbReference type="Proteomes" id="UP000241595">
    <property type="component" value="Unassembled WGS sequence"/>
</dbReference>
<dbReference type="InterPro" id="IPR011335">
    <property type="entry name" value="Restrct_endonuc-II-like"/>
</dbReference>
<sequence length="69" mass="8243">MGWEKYKVAAEYDGDQHRTDRRQYARDQWRIRRLEALGWIVIRVIAEDTPADVVRRVRDALIGRGCRET</sequence>
<organism evidence="2 3">
    <name type="scientific">Mycobacterium terramassiliense</name>
    <dbReference type="NCBI Taxonomy" id="1841859"/>
    <lineage>
        <taxon>Bacteria</taxon>
        <taxon>Bacillati</taxon>
        <taxon>Actinomycetota</taxon>
        <taxon>Actinomycetes</taxon>
        <taxon>Mycobacteriales</taxon>
        <taxon>Mycobacteriaceae</taxon>
        <taxon>Mycobacterium</taxon>
    </lineage>
</organism>
<name>A0A2U3N860_9MYCO</name>